<feature type="transmembrane region" description="Helical" evidence="1">
    <location>
        <begin position="126"/>
        <end position="145"/>
    </location>
</feature>
<gene>
    <name evidence="2" type="ORF">HK099_008342</name>
</gene>
<keyword evidence="1" id="KW-0472">Membrane</keyword>
<evidence type="ECO:0000313" key="2">
    <source>
        <dbReference type="EMBL" id="KAJ3210246.1"/>
    </source>
</evidence>
<dbReference type="EMBL" id="JADGJW010000900">
    <property type="protein sequence ID" value="KAJ3210246.1"/>
    <property type="molecule type" value="Genomic_DNA"/>
</dbReference>
<protein>
    <submittedName>
        <fullName evidence="2">Uncharacterized protein</fullName>
    </submittedName>
</protein>
<name>A0AAD5XWZ3_9FUNG</name>
<sequence>GVDHTGDVNDMCFKLKTCLKGLYCEYDKFDDKNITFTTSEVDHETNKTVNTTVNVVIGDMGKCKTSPLLGENCGDADKYLQCKSKNCTRVPVPCGVGLVCNNNKCIQNTTENSTKTTNTSTTPTSFGVHSSATLFSLIALIFLIIA</sequence>
<reference evidence="2" key="1">
    <citation type="submission" date="2020-05" db="EMBL/GenBank/DDBJ databases">
        <title>Phylogenomic resolution of chytrid fungi.</title>
        <authorList>
            <person name="Stajich J.E."/>
            <person name="Amses K."/>
            <person name="Simmons R."/>
            <person name="Seto K."/>
            <person name="Myers J."/>
            <person name="Bonds A."/>
            <person name="Quandt C.A."/>
            <person name="Barry K."/>
            <person name="Liu P."/>
            <person name="Grigoriev I."/>
            <person name="Longcore J.E."/>
            <person name="James T.Y."/>
        </authorList>
    </citation>
    <scope>NUCLEOTIDE SEQUENCE</scope>
    <source>
        <strain evidence="2">JEL0476</strain>
    </source>
</reference>
<evidence type="ECO:0000256" key="1">
    <source>
        <dbReference type="SAM" id="Phobius"/>
    </source>
</evidence>
<proteinExistence type="predicted"/>
<dbReference type="AlphaFoldDB" id="A0AAD5XWZ3"/>
<evidence type="ECO:0000313" key="3">
    <source>
        <dbReference type="Proteomes" id="UP001211065"/>
    </source>
</evidence>
<feature type="non-terminal residue" evidence="2">
    <location>
        <position position="1"/>
    </location>
</feature>
<keyword evidence="3" id="KW-1185">Reference proteome</keyword>
<comment type="caution">
    <text evidence="2">The sequence shown here is derived from an EMBL/GenBank/DDBJ whole genome shotgun (WGS) entry which is preliminary data.</text>
</comment>
<accession>A0AAD5XWZ3</accession>
<dbReference type="Proteomes" id="UP001211065">
    <property type="component" value="Unassembled WGS sequence"/>
</dbReference>
<keyword evidence="1" id="KW-1133">Transmembrane helix</keyword>
<organism evidence="2 3">
    <name type="scientific">Clydaea vesicula</name>
    <dbReference type="NCBI Taxonomy" id="447962"/>
    <lineage>
        <taxon>Eukaryota</taxon>
        <taxon>Fungi</taxon>
        <taxon>Fungi incertae sedis</taxon>
        <taxon>Chytridiomycota</taxon>
        <taxon>Chytridiomycota incertae sedis</taxon>
        <taxon>Chytridiomycetes</taxon>
        <taxon>Lobulomycetales</taxon>
        <taxon>Lobulomycetaceae</taxon>
        <taxon>Clydaea</taxon>
    </lineage>
</organism>
<keyword evidence="1" id="KW-0812">Transmembrane</keyword>